<feature type="domain" description="Ig-like" evidence="20">
    <location>
        <begin position="140"/>
        <end position="236"/>
    </location>
</feature>
<dbReference type="Proteomes" id="UP000694564">
    <property type="component" value="Chromosome 10"/>
</dbReference>
<keyword evidence="7" id="KW-0075">B-cell activation</keyword>
<dbReference type="Ensembl" id="ENSSVLT00005034437.1">
    <property type="protein sequence ID" value="ENSSVLP00005031014.1"/>
    <property type="gene ID" value="ENSSVLG00005024369.1"/>
</dbReference>
<dbReference type="InterPro" id="IPR013783">
    <property type="entry name" value="Ig-like_fold"/>
</dbReference>
<evidence type="ECO:0000256" key="11">
    <source>
        <dbReference type="ARBA" id="ARBA00023157"/>
    </source>
</evidence>
<dbReference type="GeneTree" id="ENSGT00940000161590"/>
<dbReference type="GO" id="GO:0042802">
    <property type="term" value="F:identical protein binding"/>
    <property type="evidence" value="ECO:0007669"/>
    <property type="project" value="Ensembl"/>
</dbReference>
<evidence type="ECO:0000313" key="22">
    <source>
        <dbReference type="Proteomes" id="UP000694564"/>
    </source>
</evidence>
<comment type="subcellular location">
    <subcellularLocation>
        <location evidence="1">Cell membrane</location>
        <topology evidence="1">Single-pass type I membrane protein</topology>
    </subcellularLocation>
</comment>
<keyword evidence="9" id="KW-1064">Adaptive immunity</keyword>
<evidence type="ECO:0000256" key="18">
    <source>
        <dbReference type="SAM" id="Phobius"/>
    </source>
</evidence>
<dbReference type="InterPro" id="IPR053896">
    <property type="entry name" value="BTN3A2-like_Ig-C"/>
</dbReference>
<evidence type="ECO:0000313" key="21">
    <source>
        <dbReference type="Ensembl" id="ENSSVLP00005031014.1"/>
    </source>
</evidence>
<evidence type="ECO:0000259" key="20">
    <source>
        <dbReference type="PROSITE" id="PS50835"/>
    </source>
</evidence>
<keyword evidence="6" id="KW-0391">Immunity</keyword>
<keyword evidence="10 18" id="KW-0472">Membrane</keyword>
<accession>A0A8D2DX86</accession>
<feature type="chain" id="PRO_5034807730" description="ICOS ligand" evidence="19">
    <location>
        <begin position="18"/>
        <end position="300"/>
    </location>
</feature>
<evidence type="ECO:0000256" key="16">
    <source>
        <dbReference type="ARBA" id="ARBA00081259"/>
    </source>
</evidence>
<evidence type="ECO:0000256" key="8">
    <source>
        <dbReference type="ARBA" id="ARBA00022989"/>
    </source>
</evidence>
<dbReference type="AlphaFoldDB" id="A0A8D2DX86"/>
<evidence type="ECO:0000256" key="15">
    <source>
        <dbReference type="ARBA" id="ARBA00080938"/>
    </source>
</evidence>
<dbReference type="GO" id="GO:0009897">
    <property type="term" value="C:external side of plasma membrane"/>
    <property type="evidence" value="ECO:0007669"/>
    <property type="project" value="TreeGrafter"/>
</dbReference>
<name>A0A8D2DX86_SCIVU</name>
<dbReference type="GO" id="GO:0001817">
    <property type="term" value="P:regulation of cytokine production"/>
    <property type="evidence" value="ECO:0007669"/>
    <property type="project" value="TreeGrafter"/>
</dbReference>
<dbReference type="InterPro" id="IPR050504">
    <property type="entry name" value="IgSF_BTN/MOG"/>
</dbReference>
<keyword evidence="8 18" id="KW-1133">Transmembrane helix</keyword>
<evidence type="ECO:0000256" key="5">
    <source>
        <dbReference type="ARBA" id="ARBA00022729"/>
    </source>
</evidence>
<keyword evidence="11" id="KW-1015">Disulfide bond</keyword>
<evidence type="ECO:0000256" key="19">
    <source>
        <dbReference type="SAM" id="SignalP"/>
    </source>
</evidence>
<keyword evidence="5 19" id="KW-0732">Signal</keyword>
<evidence type="ECO:0000256" key="4">
    <source>
        <dbReference type="ARBA" id="ARBA00022692"/>
    </source>
</evidence>
<dbReference type="InterPro" id="IPR003599">
    <property type="entry name" value="Ig_sub"/>
</dbReference>
<dbReference type="GO" id="GO:0042104">
    <property type="term" value="P:positive regulation of activated T cell proliferation"/>
    <property type="evidence" value="ECO:0007669"/>
    <property type="project" value="UniProtKB-ARBA"/>
</dbReference>
<evidence type="ECO:0000256" key="13">
    <source>
        <dbReference type="ARBA" id="ARBA00023319"/>
    </source>
</evidence>
<dbReference type="SUPFAM" id="SSF48726">
    <property type="entry name" value="Immunoglobulin"/>
    <property type="match status" value="2"/>
</dbReference>
<evidence type="ECO:0000256" key="1">
    <source>
        <dbReference type="ARBA" id="ARBA00004251"/>
    </source>
</evidence>
<feature type="signal peptide" evidence="19">
    <location>
        <begin position="1"/>
        <end position="17"/>
    </location>
</feature>
<dbReference type="Pfam" id="PF07686">
    <property type="entry name" value="V-set"/>
    <property type="match status" value="1"/>
</dbReference>
<feature type="transmembrane region" description="Helical" evidence="18">
    <location>
        <begin position="255"/>
        <end position="275"/>
    </location>
</feature>
<sequence length="300" mass="33467">MRLSPGLLLLLLSGLQADIQEKEVKAMVGSDVKLSCVYPGINSFDLNELYVYWQVSESNTVVTYYLPENSSTGREDSHYKNRAHLSLDSMKRGDFSLHLYNVTPQDEQKFNCLVFRKSSELGRILEAVVMLHVAANYSMPIISTPSGPSADQELTFTCVSTDGYPRPSVYWINKTDNSQLDKALHNDTVSLNQRGLYDVVSVLRIPWASSVNIGCCIENVLLHQNLTGSSRTETFTGPAVAVTDNPAHPHKERRVAVFSTLAVLLVTAVAVGWLCRTRFLRRSYTGAKVVWPEEEPTDHV</sequence>
<evidence type="ECO:0000256" key="10">
    <source>
        <dbReference type="ARBA" id="ARBA00023136"/>
    </source>
</evidence>
<evidence type="ECO:0000256" key="9">
    <source>
        <dbReference type="ARBA" id="ARBA00023130"/>
    </source>
</evidence>
<dbReference type="InterPro" id="IPR036179">
    <property type="entry name" value="Ig-like_dom_sf"/>
</dbReference>
<reference evidence="21" key="2">
    <citation type="submission" date="2025-09" db="UniProtKB">
        <authorList>
            <consortium name="Ensembl"/>
        </authorList>
    </citation>
    <scope>IDENTIFICATION</scope>
</reference>
<keyword evidence="3" id="KW-1003">Cell membrane</keyword>
<dbReference type="PROSITE" id="PS50835">
    <property type="entry name" value="IG_LIKE"/>
    <property type="match status" value="2"/>
</dbReference>
<keyword evidence="12" id="KW-0325">Glycoprotein</keyword>
<dbReference type="InterPro" id="IPR007110">
    <property type="entry name" value="Ig-like_dom"/>
</dbReference>
<organism evidence="21 22">
    <name type="scientific">Sciurus vulgaris</name>
    <name type="common">Eurasian red squirrel</name>
    <dbReference type="NCBI Taxonomy" id="55149"/>
    <lineage>
        <taxon>Eukaryota</taxon>
        <taxon>Metazoa</taxon>
        <taxon>Chordata</taxon>
        <taxon>Craniata</taxon>
        <taxon>Vertebrata</taxon>
        <taxon>Euteleostomi</taxon>
        <taxon>Mammalia</taxon>
        <taxon>Eutheria</taxon>
        <taxon>Euarchontoglires</taxon>
        <taxon>Glires</taxon>
        <taxon>Rodentia</taxon>
        <taxon>Sciuromorpha</taxon>
        <taxon>Sciuridae</taxon>
        <taxon>Sciurinae</taxon>
        <taxon>Sciurini</taxon>
        <taxon>Sciurus</taxon>
    </lineage>
</organism>
<dbReference type="FunFam" id="2.60.40.10:FF:001468">
    <property type="entry name" value="ICOS ligand isoform b"/>
    <property type="match status" value="1"/>
</dbReference>
<dbReference type="InterPro" id="IPR013106">
    <property type="entry name" value="Ig_V-set"/>
</dbReference>
<protein>
    <recommendedName>
        <fullName evidence="14">ICOS ligand</fullName>
    </recommendedName>
    <alternativeName>
        <fullName evidence="16">B7 homolog 2</fullName>
    </alternativeName>
    <alternativeName>
        <fullName evidence="15">B7-like protein Gl50</fullName>
    </alternativeName>
    <alternativeName>
        <fullName evidence="17">B7-related protein 1</fullName>
    </alternativeName>
</protein>
<dbReference type="FunFam" id="2.60.40.10:FF:000996">
    <property type="entry name" value="ICOS ligand isoform X2"/>
    <property type="match status" value="1"/>
</dbReference>
<dbReference type="GO" id="GO:0002250">
    <property type="term" value="P:adaptive immune response"/>
    <property type="evidence" value="ECO:0007669"/>
    <property type="project" value="UniProtKB-KW"/>
</dbReference>
<evidence type="ECO:0000256" key="17">
    <source>
        <dbReference type="ARBA" id="ARBA00082272"/>
    </source>
</evidence>
<comment type="similarity">
    <text evidence="2">Belongs to the immunoglobulin superfamily. BTN/MOG family.</text>
</comment>
<feature type="domain" description="Ig-like" evidence="20">
    <location>
        <begin position="5"/>
        <end position="122"/>
    </location>
</feature>
<gene>
    <name evidence="21" type="primary">ICOSLG</name>
</gene>
<evidence type="ECO:0000256" key="14">
    <source>
        <dbReference type="ARBA" id="ARBA00068217"/>
    </source>
</evidence>
<evidence type="ECO:0000256" key="2">
    <source>
        <dbReference type="ARBA" id="ARBA00007591"/>
    </source>
</evidence>
<evidence type="ECO:0000256" key="3">
    <source>
        <dbReference type="ARBA" id="ARBA00022475"/>
    </source>
</evidence>
<dbReference type="OrthoDB" id="10055806at2759"/>
<dbReference type="PANTHER" id="PTHR24100">
    <property type="entry name" value="BUTYROPHILIN"/>
    <property type="match status" value="1"/>
</dbReference>
<dbReference type="Pfam" id="PF22705">
    <property type="entry name" value="C2-set_3"/>
    <property type="match status" value="1"/>
</dbReference>
<dbReference type="GO" id="GO:0042113">
    <property type="term" value="P:B cell activation"/>
    <property type="evidence" value="ECO:0007669"/>
    <property type="project" value="UniProtKB-KW"/>
</dbReference>
<dbReference type="SMART" id="SM00409">
    <property type="entry name" value="IG"/>
    <property type="match status" value="1"/>
</dbReference>
<dbReference type="GO" id="GO:0050852">
    <property type="term" value="P:T cell receptor signaling pathway"/>
    <property type="evidence" value="ECO:0007669"/>
    <property type="project" value="TreeGrafter"/>
</dbReference>
<dbReference type="GO" id="GO:0048018">
    <property type="term" value="F:receptor ligand activity"/>
    <property type="evidence" value="ECO:0007669"/>
    <property type="project" value="Ensembl"/>
</dbReference>
<keyword evidence="4 18" id="KW-0812">Transmembrane</keyword>
<proteinExistence type="inferred from homology"/>
<dbReference type="PANTHER" id="PTHR24100:SF151">
    <property type="entry name" value="ICOS LIGAND"/>
    <property type="match status" value="1"/>
</dbReference>
<dbReference type="GO" id="GO:0061470">
    <property type="term" value="P:T follicular helper cell differentiation"/>
    <property type="evidence" value="ECO:0007669"/>
    <property type="project" value="Ensembl"/>
</dbReference>
<evidence type="ECO:0000256" key="6">
    <source>
        <dbReference type="ARBA" id="ARBA00022859"/>
    </source>
</evidence>
<evidence type="ECO:0000256" key="7">
    <source>
        <dbReference type="ARBA" id="ARBA00022936"/>
    </source>
</evidence>
<keyword evidence="13" id="KW-0393">Immunoglobulin domain</keyword>
<evidence type="ECO:0000256" key="12">
    <source>
        <dbReference type="ARBA" id="ARBA00023180"/>
    </source>
</evidence>
<dbReference type="Gene3D" id="2.60.40.10">
    <property type="entry name" value="Immunoglobulins"/>
    <property type="match status" value="2"/>
</dbReference>
<reference evidence="21" key="1">
    <citation type="submission" date="2025-08" db="UniProtKB">
        <authorList>
            <consortium name="Ensembl"/>
        </authorList>
    </citation>
    <scope>IDENTIFICATION</scope>
</reference>
<keyword evidence="22" id="KW-1185">Reference proteome</keyword>